<keyword evidence="4" id="KW-1133">Transmembrane helix</keyword>
<protein>
    <submittedName>
        <fullName evidence="6">Glycosyltransferase family 64 protein c4</fullName>
    </submittedName>
</protein>
<evidence type="ECO:0000256" key="1">
    <source>
        <dbReference type="ARBA" id="ARBA00008700"/>
    </source>
</evidence>
<dbReference type="AlphaFoldDB" id="A0AAW0KNW9"/>
<evidence type="ECO:0000256" key="4">
    <source>
        <dbReference type="SAM" id="Phobius"/>
    </source>
</evidence>
<reference evidence="6 7" key="1">
    <citation type="journal article" date="2018" name="Sci. Data">
        <title>The draft genome sequence of cork oak.</title>
        <authorList>
            <person name="Ramos A.M."/>
            <person name="Usie A."/>
            <person name="Barbosa P."/>
            <person name="Barros P.M."/>
            <person name="Capote T."/>
            <person name="Chaves I."/>
            <person name="Simoes F."/>
            <person name="Abreu I."/>
            <person name="Carrasquinho I."/>
            <person name="Faro C."/>
            <person name="Guimaraes J.B."/>
            <person name="Mendonca D."/>
            <person name="Nobrega F."/>
            <person name="Rodrigues L."/>
            <person name="Saibo N.J.M."/>
            <person name="Varela M.C."/>
            <person name="Egas C."/>
            <person name="Matos J."/>
            <person name="Miguel C.M."/>
            <person name="Oliveira M.M."/>
            <person name="Ricardo C.P."/>
            <person name="Goncalves S."/>
        </authorList>
    </citation>
    <scope>NUCLEOTIDE SEQUENCE [LARGE SCALE GENOMIC DNA]</scope>
    <source>
        <strain evidence="7">cv. HL8</strain>
    </source>
</reference>
<dbReference type="InterPro" id="IPR029044">
    <property type="entry name" value="Nucleotide-diphossugar_trans"/>
</dbReference>
<accession>A0AAW0KNW9</accession>
<keyword evidence="4" id="KW-0812">Transmembrane</keyword>
<evidence type="ECO:0000256" key="3">
    <source>
        <dbReference type="ARBA" id="ARBA00023157"/>
    </source>
</evidence>
<proteinExistence type="inferred from homology"/>
<evidence type="ECO:0000259" key="5">
    <source>
        <dbReference type="Pfam" id="PF09258"/>
    </source>
</evidence>
<dbReference type="Gene3D" id="3.90.550.10">
    <property type="entry name" value="Spore Coat Polysaccharide Biosynthesis Protein SpsA, Chain A"/>
    <property type="match status" value="1"/>
</dbReference>
<name>A0AAW0KNW9_QUESU</name>
<keyword evidence="2" id="KW-0808">Transferase</keyword>
<sequence>MSTLIGIRGEDANSIDALSSPAKEKAANRGAYSSRSPLLLRRARQLLGEAKLKLFLGFFALCVVVFVTSRLSSFMGWNPHYPSSVSSPSRGGYTVLINTWKRNSLLKQSVAHYASCSGTEAIHVSQTAQKPNFKFDINEEDNLNNRFKPIEDLKQMQFSQLMMMYCSMSYIEFCFHCMAKCSIAMVGFVPRMHWLEKAIRNVVRRRKLLIKYINQQQNASS</sequence>
<keyword evidence="4" id="KW-0472">Membrane</keyword>
<dbReference type="Proteomes" id="UP000237347">
    <property type="component" value="Unassembled WGS sequence"/>
</dbReference>
<organism evidence="6 7">
    <name type="scientific">Quercus suber</name>
    <name type="common">Cork oak</name>
    <dbReference type="NCBI Taxonomy" id="58331"/>
    <lineage>
        <taxon>Eukaryota</taxon>
        <taxon>Viridiplantae</taxon>
        <taxon>Streptophyta</taxon>
        <taxon>Embryophyta</taxon>
        <taxon>Tracheophyta</taxon>
        <taxon>Spermatophyta</taxon>
        <taxon>Magnoliopsida</taxon>
        <taxon>eudicotyledons</taxon>
        <taxon>Gunneridae</taxon>
        <taxon>Pentapetalae</taxon>
        <taxon>rosids</taxon>
        <taxon>fabids</taxon>
        <taxon>Fagales</taxon>
        <taxon>Fagaceae</taxon>
        <taxon>Quercus</taxon>
    </lineage>
</organism>
<dbReference type="Pfam" id="PF09258">
    <property type="entry name" value="Glyco_transf_64"/>
    <property type="match status" value="1"/>
</dbReference>
<feature type="transmembrane region" description="Helical" evidence="4">
    <location>
        <begin position="170"/>
        <end position="190"/>
    </location>
</feature>
<gene>
    <name evidence="6" type="primary">EPC1_1</name>
    <name evidence="6" type="ORF">CFP56_017014</name>
</gene>
<dbReference type="InterPro" id="IPR053318">
    <property type="entry name" value="GT64"/>
</dbReference>
<feature type="transmembrane region" description="Helical" evidence="4">
    <location>
        <begin position="54"/>
        <end position="77"/>
    </location>
</feature>
<dbReference type="PANTHER" id="PTHR48410">
    <property type="entry name" value="GLYCOSYLINOSITOL PHOSPHORYLCERAMIDE MANNOSYL TRANSFERASE 1"/>
    <property type="match status" value="1"/>
</dbReference>
<feature type="domain" description="Glycosyl transferase 64" evidence="5">
    <location>
        <begin position="93"/>
        <end position="198"/>
    </location>
</feature>
<dbReference type="InterPro" id="IPR015338">
    <property type="entry name" value="GT64_dom"/>
</dbReference>
<dbReference type="PANTHER" id="PTHR48410:SF1">
    <property type="entry name" value="GLYCOSYLINOSITOL PHOSPHORYLCERAMIDE MANNOSYL TRANSFERASE 1"/>
    <property type="match status" value="1"/>
</dbReference>
<keyword evidence="3" id="KW-1015">Disulfide bond</keyword>
<evidence type="ECO:0000313" key="7">
    <source>
        <dbReference type="Proteomes" id="UP000237347"/>
    </source>
</evidence>
<dbReference type="GO" id="GO:0016020">
    <property type="term" value="C:membrane"/>
    <property type="evidence" value="ECO:0007669"/>
    <property type="project" value="InterPro"/>
</dbReference>
<comment type="similarity">
    <text evidence="1">Belongs to the glycosyltransferase 64 family.</text>
</comment>
<evidence type="ECO:0000256" key="2">
    <source>
        <dbReference type="ARBA" id="ARBA00022679"/>
    </source>
</evidence>
<dbReference type="GO" id="GO:0016757">
    <property type="term" value="F:glycosyltransferase activity"/>
    <property type="evidence" value="ECO:0007669"/>
    <property type="project" value="InterPro"/>
</dbReference>
<evidence type="ECO:0000313" key="6">
    <source>
        <dbReference type="EMBL" id="KAK7840164.1"/>
    </source>
</evidence>
<keyword evidence="7" id="KW-1185">Reference proteome</keyword>
<comment type="caution">
    <text evidence="6">The sequence shown here is derived from an EMBL/GenBank/DDBJ whole genome shotgun (WGS) entry which is preliminary data.</text>
</comment>
<dbReference type="EMBL" id="PKMF04000268">
    <property type="protein sequence ID" value="KAK7840164.1"/>
    <property type="molecule type" value="Genomic_DNA"/>
</dbReference>